<feature type="compositionally biased region" description="Low complexity" evidence="1">
    <location>
        <begin position="156"/>
        <end position="171"/>
    </location>
</feature>
<keyword evidence="4" id="KW-1185">Reference proteome</keyword>
<protein>
    <submittedName>
        <fullName evidence="3">Transmembrane protein, putative</fullName>
    </submittedName>
</protein>
<evidence type="ECO:0000313" key="3">
    <source>
        <dbReference type="EMBL" id="CUG91586.1"/>
    </source>
</evidence>
<feature type="region of interest" description="Disordered" evidence="1">
    <location>
        <begin position="85"/>
        <end position="209"/>
    </location>
</feature>
<proteinExistence type="predicted"/>
<dbReference type="Proteomes" id="UP000051952">
    <property type="component" value="Unassembled WGS sequence"/>
</dbReference>
<dbReference type="AlphaFoldDB" id="A0A0S4JNU5"/>
<feature type="compositionally biased region" description="Low complexity" evidence="1">
    <location>
        <begin position="117"/>
        <end position="130"/>
    </location>
</feature>
<evidence type="ECO:0000256" key="1">
    <source>
        <dbReference type="SAM" id="MobiDB-lite"/>
    </source>
</evidence>
<dbReference type="EMBL" id="CYKH01001941">
    <property type="protein sequence ID" value="CUG91586.1"/>
    <property type="molecule type" value="Genomic_DNA"/>
</dbReference>
<feature type="compositionally biased region" description="Low complexity" evidence="1">
    <location>
        <begin position="186"/>
        <end position="208"/>
    </location>
</feature>
<feature type="compositionally biased region" description="Polar residues" evidence="1">
    <location>
        <begin position="131"/>
        <end position="155"/>
    </location>
</feature>
<accession>A0A0S4JNU5</accession>
<gene>
    <name evidence="3" type="ORF">BSAL_32825</name>
</gene>
<keyword evidence="2" id="KW-0472">Membrane</keyword>
<feature type="compositionally biased region" description="Polar residues" evidence="1">
    <location>
        <begin position="100"/>
        <end position="111"/>
    </location>
</feature>
<feature type="region of interest" description="Disordered" evidence="1">
    <location>
        <begin position="17"/>
        <end position="72"/>
    </location>
</feature>
<organism evidence="3 4">
    <name type="scientific">Bodo saltans</name>
    <name type="common">Flagellated protozoan</name>
    <dbReference type="NCBI Taxonomy" id="75058"/>
    <lineage>
        <taxon>Eukaryota</taxon>
        <taxon>Discoba</taxon>
        <taxon>Euglenozoa</taxon>
        <taxon>Kinetoplastea</taxon>
        <taxon>Metakinetoplastina</taxon>
        <taxon>Eubodonida</taxon>
        <taxon>Bodonidae</taxon>
        <taxon>Bodo</taxon>
    </lineage>
</organism>
<evidence type="ECO:0000256" key="2">
    <source>
        <dbReference type="SAM" id="Phobius"/>
    </source>
</evidence>
<dbReference type="VEuPathDB" id="TriTrypDB:BSAL_32825"/>
<reference evidence="4" key="1">
    <citation type="submission" date="2015-09" db="EMBL/GenBank/DDBJ databases">
        <authorList>
            <consortium name="Pathogen Informatics"/>
        </authorList>
    </citation>
    <scope>NUCLEOTIDE SEQUENCE [LARGE SCALE GENOMIC DNA]</scope>
    <source>
        <strain evidence="4">Lake Konstanz</strain>
    </source>
</reference>
<feature type="transmembrane region" description="Helical" evidence="2">
    <location>
        <begin position="215"/>
        <end position="238"/>
    </location>
</feature>
<name>A0A0S4JNU5_BODSA</name>
<feature type="compositionally biased region" description="Polar residues" evidence="1">
    <location>
        <begin position="19"/>
        <end position="30"/>
    </location>
</feature>
<evidence type="ECO:0000313" key="4">
    <source>
        <dbReference type="Proteomes" id="UP000051952"/>
    </source>
</evidence>
<keyword evidence="2 3" id="KW-0812">Transmembrane</keyword>
<keyword evidence="2" id="KW-1133">Transmembrane helix</keyword>
<sequence>MGNESSCCCYDDSVVSLDHGTSNDGSSNKRTPPHGPRINPDVVRTDAGTHMPSLMPTTLTTAQQRRRREEADEYEYEDITVMIGHHVSPKPPANNCGAKSHNTSATSSSLQHDGFLSRRNPMSSRRPSSSAGGPTTSDMAGFSFTTSHNLSSDATRPQSSQSDIPSSPDPGSRSREECGEDNESGPQPAASSPRVSRPVVGSSSQPPQLVMHRSGVPLTAVTAEFGFSLVPVNLFFLLKIPRGMR</sequence>